<feature type="domain" description="Nose resistant-to-fluoxetine protein N-terminal" evidence="3">
    <location>
        <begin position="1"/>
        <end position="107"/>
    </location>
</feature>
<feature type="transmembrane region" description="Helical" evidence="1">
    <location>
        <begin position="377"/>
        <end position="402"/>
    </location>
</feature>
<comment type="caution">
    <text evidence="4">The sequence shown here is derived from an EMBL/GenBank/DDBJ whole genome shotgun (WGS) entry which is preliminary data.</text>
</comment>
<evidence type="ECO:0000256" key="1">
    <source>
        <dbReference type="SAM" id="Phobius"/>
    </source>
</evidence>
<feature type="transmembrane region" description="Helical" evidence="1">
    <location>
        <begin position="481"/>
        <end position="500"/>
    </location>
</feature>
<protein>
    <submittedName>
        <fullName evidence="4">Nose resistant to fluoxetine protein 6</fullName>
    </submittedName>
</protein>
<gene>
    <name evidence="4" type="primary">nrf-6</name>
    <name evidence="4" type="ORF">TNIN_116471</name>
</gene>
<evidence type="ECO:0000259" key="2">
    <source>
        <dbReference type="Pfam" id="PF01757"/>
    </source>
</evidence>
<dbReference type="AlphaFoldDB" id="A0A8X7CJI9"/>
<feature type="transmembrane region" description="Helical" evidence="1">
    <location>
        <begin position="449"/>
        <end position="469"/>
    </location>
</feature>
<feature type="transmembrane region" description="Helical" evidence="1">
    <location>
        <begin position="288"/>
        <end position="309"/>
    </location>
</feature>
<sequence>MPEGLERATFTHLGEYEECLDIVVPHSKNKDKVQFQGQYCLVEIRFPLPPKTKRYRWHDRLEELNNFTGTEFTTLMRNNAHMHYLVPLTLGLCIPSGCSKDDLSQVLLSEAKKVPLMVEVVSCEIKNDEIHFTAGQMGAIVISCFLGTLVLLGTFLEKRSKSKNITYTQLGFRILLSFSVITNFNKLTSTKTSMDSFKCLHGIRFLTITWVVLAHTYFYPGCFLSRFRMLFRSYAFASETFTQMMTNGSECVDTFLFMGGMLLSYFTIKHVKIDKKRFDIGGFILHRLWRIMPVYYFVILFGCLVPLMGSGPMFHETMVDSIYPCFQYWWRNILFINNYYHMRDMCMLHTWYVSVDMQLYLVSILVLLAFLSDRQLFFFYTYANTLSRAGPYFIGILFGYMMIKYPDIQVSKKLQVICWCVSSGACGCVIFITSAWFKVYYPSTLQLVIYASLYKIAFTSGIAWMTFCCMTGRGGFINDFLSWKLWVPLSKLTFLIYLIHPYLQNVFIANFKKVHDVSHIFFIIEYFGYLSISSLLAFVAMFLIESPFVAMEKILFRRGEKKIENINVAKVNGFQNGELSLQSNGGLDKTCYENGVNHAFQNDEISVKVNGDLNKTMHENEINENYNKVYDSKL</sequence>
<feature type="transmembrane region" description="Helical" evidence="1">
    <location>
        <begin position="205"/>
        <end position="227"/>
    </location>
</feature>
<proteinExistence type="predicted"/>
<feature type="transmembrane region" description="Helical" evidence="1">
    <location>
        <begin position="414"/>
        <end position="437"/>
    </location>
</feature>
<dbReference type="InterPro" id="IPR002656">
    <property type="entry name" value="Acyl_transf_3_dom"/>
</dbReference>
<accession>A0A8X7CJI9</accession>
<dbReference type="Pfam" id="PF01757">
    <property type="entry name" value="Acyl_transf_3"/>
    <property type="match status" value="1"/>
</dbReference>
<dbReference type="GO" id="GO:0016747">
    <property type="term" value="F:acyltransferase activity, transferring groups other than amino-acyl groups"/>
    <property type="evidence" value="ECO:0007669"/>
    <property type="project" value="InterPro"/>
</dbReference>
<feature type="domain" description="Acyltransferase 3" evidence="2">
    <location>
        <begin position="199"/>
        <end position="540"/>
    </location>
</feature>
<keyword evidence="1" id="KW-0472">Membrane</keyword>
<feature type="transmembrane region" description="Helical" evidence="1">
    <location>
        <begin position="520"/>
        <end position="544"/>
    </location>
</feature>
<feature type="transmembrane region" description="Helical" evidence="1">
    <location>
        <begin position="247"/>
        <end position="268"/>
    </location>
</feature>
<dbReference type="PANTHER" id="PTHR11161:SF0">
    <property type="entry name" value="O-ACYLTRANSFERASE LIKE PROTEIN"/>
    <property type="match status" value="1"/>
</dbReference>
<keyword evidence="5" id="KW-1185">Reference proteome</keyword>
<evidence type="ECO:0000313" key="4">
    <source>
        <dbReference type="EMBL" id="GFY69561.1"/>
    </source>
</evidence>
<dbReference type="Proteomes" id="UP000886998">
    <property type="component" value="Unassembled WGS sequence"/>
</dbReference>
<dbReference type="PANTHER" id="PTHR11161">
    <property type="entry name" value="O-ACYLTRANSFERASE"/>
    <property type="match status" value="1"/>
</dbReference>
<dbReference type="OrthoDB" id="6430164at2759"/>
<dbReference type="Pfam" id="PF20146">
    <property type="entry name" value="NRF"/>
    <property type="match status" value="1"/>
</dbReference>
<dbReference type="InterPro" id="IPR006621">
    <property type="entry name" value="Nose-resist-to-fluoxetine_N"/>
</dbReference>
<name>A0A8X7CJI9_9ARAC</name>
<organism evidence="4 5">
    <name type="scientific">Trichonephila inaurata madagascariensis</name>
    <dbReference type="NCBI Taxonomy" id="2747483"/>
    <lineage>
        <taxon>Eukaryota</taxon>
        <taxon>Metazoa</taxon>
        <taxon>Ecdysozoa</taxon>
        <taxon>Arthropoda</taxon>
        <taxon>Chelicerata</taxon>
        <taxon>Arachnida</taxon>
        <taxon>Araneae</taxon>
        <taxon>Araneomorphae</taxon>
        <taxon>Entelegynae</taxon>
        <taxon>Araneoidea</taxon>
        <taxon>Nephilidae</taxon>
        <taxon>Trichonephila</taxon>
        <taxon>Trichonephila inaurata</taxon>
    </lineage>
</organism>
<reference evidence="4" key="1">
    <citation type="submission" date="2020-08" db="EMBL/GenBank/DDBJ databases">
        <title>Multicomponent nature underlies the extraordinary mechanical properties of spider dragline silk.</title>
        <authorList>
            <person name="Kono N."/>
            <person name="Nakamura H."/>
            <person name="Mori M."/>
            <person name="Yoshida Y."/>
            <person name="Ohtoshi R."/>
            <person name="Malay A.D."/>
            <person name="Moran D.A.P."/>
            <person name="Tomita M."/>
            <person name="Numata K."/>
            <person name="Arakawa K."/>
        </authorList>
    </citation>
    <scope>NUCLEOTIDE SEQUENCE</scope>
</reference>
<feature type="transmembrane region" description="Helical" evidence="1">
    <location>
        <begin position="137"/>
        <end position="155"/>
    </location>
</feature>
<evidence type="ECO:0000313" key="5">
    <source>
        <dbReference type="Proteomes" id="UP000886998"/>
    </source>
</evidence>
<feature type="transmembrane region" description="Helical" evidence="1">
    <location>
        <begin position="352"/>
        <end position="371"/>
    </location>
</feature>
<keyword evidence="1" id="KW-0812">Transmembrane</keyword>
<evidence type="ECO:0000259" key="3">
    <source>
        <dbReference type="Pfam" id="PF20146"/>
    </source>
</evidence>
<keyword evidence="1" id="KW-1133">Transmembrane helix</keyword>
<dbReference type="InterPro" id="IPR052728">
    <property type="entry name" value="O2_lipid_transport_reg"/>
</dbReference>
<dbReference type="EMBL" id="BMAV01017705">
    <property type="protein sequence ID" value="GFY69561.1"/>
    <property type="molecule type" value="Genomic_DNA"/>
</dbReference>